<dbReference type="Proteomes" id="UP001157353">
    <property type="component" value="Unassembled WGS sequence"/>
</dbReference>
<proteinExistence type="predicted"/>
<feature type="chain" id="PRO_5047322367" evidence="4">
    <location>
        <begin position="22"/>
        <end position="302"/>
    </location>
</feature>
<sequence length="302" mass="32975">MKKTLLATAIISGLVSATAGAATVYDNDGTSMKIGGRAEVRGVFGDGVEGTMEDKSRARINFDAKTQISENLTGFGFVEYQLDGKDDLTNRYLYAGFGTQVGDFSYGRQDTAGVQISDFTDIASNHSGEQQLIDAASDKRANTFLYSGEFADGLTVQASYIAEEDKDADSFGISAAYEFDFGLNIGAAYSDADNDSNQATFGAGYTLNDFYVAATYAMGDVDANDDFTGLEVAAQYKFTKEFRLIGIYANVETDSDDLKEKDYFALEAQYRFNSSIRTYASYMLDNMDDGEDELMVGLRYNF</sequence>
<feature type="domain" description="Porin" evidence="5">
    <location>
        <begin position="8"/>
        <end position="289"/>
    </location>
</feature>
<feature type="signal peptide" evidence="4">
    <location>
        <begin position="1"/>
        <end position="21"/>
    </location>
</feature>
<organism evidence="6 7">
    <name type="scientific">Psychromonas marina</name>
    <dbReference type="NCBI Taxonomy" id="88364"/>
    <lineage>
        <taxon>Bacteria</taxon>
        <taxon>Pseudomonadati</taxon>
        <taxon>Pseudomonadota</taxon>
        <taxon>Gammaproteobacteria</taxon>
        <taxon>Alteromonadales</taxon>
        <taxon>Psychromonadaceae</taxon>
        <taxon>Psychromonas</taxon>
    </lineage>
</organism>
<evidence type="ECO:0000256" key="3">
    <source>
        <dbReference type="ARBA" id="ARBA00023136"/>
    </source>
</evidence>
<dbReference type="EMBL" id="BSPQ01000004">
    <property type="protein sequence ID" value="GLS90407.1"/>
    <property type="molecule type" value="Genomic_DNA"/>
</dbReference>
<comment type="caution">
    <text evidence="6">The sequence shown here is derived from an EMBL/GenBank/DDBJ whole genome shotgun (WGS) entry which is preliminary data.</text>
</comment>
<protein>
    <submittedName>
        <fullName evidence="6">Membrane protein</fullName>
    </submittedName>
</protein>
<evidence type="ECO:0000256" key="2">
    <source>
        <dbReference type="ARBA" id="ARBA00022729"/>
    </source>
</evidence>
<evidence type="ECO:0000259" key="5">
    <source>
        <dbReference type="Pfam" id="PF13609"/>
    </source>
</evidence>
<comment type="subcellular location">
    <subcellularLocation>
        <location evidence="1">Cell outer membrane</location>
        <topology evidence="1">Multi-pass membrane protein</topology>
    </subcellularLocation>
</comment>
<dbReference type="Gene3D" id="2.40.160.10">
    <property type="entry name" value="Porin"/>
    <property type="match status" value="1"/>
</dbReference>
<dbReference type="PANTHER" id="PTHR34501">
    <property type="entry name" value="PROTEIN YDDL-RELATED"/>
    <property type="match status" value="1"/>
</dbReference>
<keyword evidence="3" id="KW-0472">Membrane</keyword>
<dbReference type="SUPFAM" id="SSF56935">
    <property type="entry name" value="Porins"/>
    <property type="match status" value="1"/>
</dbReference>
<evidence type="ECO:0000313" key="7">
    <source>
        <dbReference type="Proteomes" id="UP001157353"/>
    </source>
</evidence>
<dbReference type="InterPro" id="IPR023614">
    <property type="entry name" value="Porin_dom_sf"/>
</dbReference>
<evidence type="ECO:0000313" key="6">
    <source>
        <dbReference type="EMBL" id="GLS90407.1"/>
    </source>
</evidence>
<gene>
    <name evidence="6" type="ORF">GCM10007916_14740</name>
</gene>
<dbReference type="Pfam" id="PF13609">
    <property type="entry name" value="Porin_4"/>
    <property type="match status" value="1"/>
</dbReference>
<reference evidence="7" key="1">
    <citation type="journal article" date="2019" name="Int. J. Syst. Evol. Microbiol.">
        <title>The Global Catalogue of Microorganisms (GCM) 10K type strain sequencing project: providing services to taxonomists for standard genome sequencing and annotation.</title>
        <authorList>
            <consortium name="The Broad Institute Genomics Platform"/>
            <consortium name="The Broad Institute Genome Sequencing Center for Infectious Disease"/>
            <person name="Wu L."/>
            <person name="Ma J."/>
        </authorList>
    </citation>
    <scope>NUCLEOTIDE SEQUENCE [LARGE SCALE GENOMIC DNA]</scope>
    <source>
        <strain evidence="7">NBRC 103166</strain>
    </source>
</reference>
<keyword evidence="2 4" id="KW-0732">Signal</keyword>
<dbReference type="InterPro" id="IPR050298">
    <property type="entry name" value="Gram-neg_bact_OMP"/>
</dbReference>
<dbReference type="PANTHER" id="PTHR34501:SF2">
    <property type="entry name" value="OUTER MEMBRANE PORIN F-RELATED"/>
    <property type="match status" value="1"/>
</dbReference>
<name>A0ABQ6DZC4_9GAMM</name>
<evidence type="ECO:0000256" key="1">
    <source>
        <dbReference type="ARBA" id="ARBA00004571"/>
    </source>
</evidence>
<evidence type="ECO:0000256" key="4">
    <source>
        <dbReference type="SAM" id="SignalP"/>
    </source>
</evidence>
<dbReference type="CDD" id="cd00342">
    <property type="entry name" value="gram_neg_porins"/>
    <property type="match status" value="1"/>
</dbReference>
<accession>A0ABQ6DZC4</accession>
<dbReference type="InterPro" id="IPR033900">
    <property type="entry name" value="Gram_neg_porin_domain"/>
</dbReference>
<dbReference type="RefSeq" id="WP_284203536.1">
    <property type="nucleotide sequence ID" value="NZ_BSPQ01000004.1"/>
</dbReference>
<keyword evidence="7" id="KW-1185">Reference proteome</keyword>